<gene>
    <name evidence="7" type="ORF">J0X15_08845</name>
</gene>
<evidence type="ECO:0000256" key="4">
    <source>
        <dbReference type="ARBA" id="ARBA00023136"/>
    </source>
</evidence>
<dbReference type="CDD" id="cd17321">
    <property type="entry name" value="MFS_MMR_MDR_like"/>
    <property type="match status" value="1"/>
</dbReference>
<dbReference type="InterPro" id="IPR020846">
    <property type="entry name" value="MFS_dom"/>
</dbReference>
<keyword evidence="3 5" id="KW-1133">Transmembrane helix</keyword>
<dbReference type="GO" id="GO:0022857">
    <property type="term" value="F:transmembrane transporter activity"/>
    <property type="evidence" value="ECO:0007669"/>
    <property type="project" value="InterPro"/>
</dbReference>
<feature type="transmembrane region" description="Helical" evidence="5">
    <location>
        <begin position="313"/>
        <end position="333"/>
    </location>
</feature>
<feature type="transmembrane region" description="Helical" evidence="5">
    <location>
        <begin position="378"/>
        <end position="397"/>
    </location>
</feature>
<evidence type="ECO:0000256" key="2">
    <source>
        <dbReference type="ARBA" id="ARBA00022692"/>
    </source>
</evidence>
<keyword evidence="4 5" id="KW-0472">Membrane</keyword>
<dbReference type="Gene3D" id="1.20.1250.20">
    <property type="entry name" value="MFS general substrate transporter like domains"/>
    <property type="match status" value="1"/>
</dbReference>
<feature type="transmembrane region" description="Helical" evidence="5">
    <location>
        <begin position="146"/>
        <end position="169"/>
    </location>
</feature>
<dbReference type="PANTHER" id="PTHR42718">
    <property type="entry name" value="MAJOR FACILITATOR SUPERFAMILY MULTIDRUG TRANSPORTER MFSC"/>
    <property type="match status" value="1"/>
</dbReference>
<dbReference type="Pfam" id="PF07690">
    <property type="entry name" value="MFS_1"/>
    <property type="match status" value="1"/>
</dbReference>
<dbReference type="Gene3D" id="1.20.1720.10">
    <property type="entry name" value="Multidrug resistance protein D"/>
    <property type="match status" value="1"/>
</dbReference>
<dbReference type="SUPFAM" id="SSF103473">
    <property type="entry name" value="MFS general substrate transporter"/>
    <property type="match status" value="1"/>
</dbReference>
<feature type="transmembrane region" description="Helical" evidence="5">
    <location>
        <begin position="113"/>
        <end position="134"/>
    </location>
</feature>
<comment type="subcellular location">
    <subcellularLocation>
        <location evidence="1">Membrane</location>
        <topology evidence="1">Multi-pass membrane protein</topology>
    </subcellularLocation>
</comment>
<reference evidence="7" key="1">
    <citation type="submission" date="2021-03" db="EMBL/GenBank/DDBJ databases">
        <title>Roseibium sp. CAU 1637 isolated from Incheon.</title>
        <authorList>
            <person name="Kim W."/>
        </authorList>
    </citation>
    <scope>NUCLEOTIDE SEQUENCE</scope>
    <source>
        <strain evidence="7">CAU 1637</strain>
    </source>
</reference>
<sequence>MPNPETKGGPGTPDLHFNPWLAAAVLLLANFMNLIDITIVNVGLPAIQAGLDASSTDLEWVSAGYVLTFSAGLLPFGRFGDLWGRHRVFQAGLIVFTLASVLCGFAPNIETLIVARLIQGVGAAMMVPQVLAIIHVIFPPEQKGKAFAMTGVITSLGAVAGPLIGGVLISADLWELGWRTIFLINLPIGALAIAGSFLLIPRIPAQAATRPDWLGILLFGGFSVCLVLPLVEGRDFGWPWWTFAMMGCALPFGIGFYFWQFYCDRPGRSALMPRSLLTSPAFLSGLGIATAHFSGIAGMFFLLAVFLQSGFGLSPLMSGLLTVPFPVGVMLASTFGARLGTKNKTVWMASGAALMCTGFLALRIVVSSTGDEIISLSFVIPLLLCGMGMGAVVPTLFQSIMASVDNTSAGAGSGAMQAFQQAGTAFGIAVLGQIFFATLGVDGHAPGAASHAAFIQALETALIYPIVLYAAIAVFTLLRGRLRSVKSS</sequence>
<dbReference type="GO" id="GO:0016020">
    <property type="term" value="C:membrane"/>
    <property type="evidence" value="ECO:0007669"/>
    <property type="project" value="UniProtKB-SubCell"/>
</dbReference>
<dbReference type="InterPro" id="IPR036259">
    <property type="entry name" value="MFS_trans_sf"/>
</dbReference>
<feature type="transmembrane region" description="Helical" evidence="5">
    <location>
        <begin position="461"/>
        <end position="478"/>
    </location>
</feature>
<evidence type="ECO:0000259" key="6">
    <source>
        <dbReference type="PROSITE" id="PS50850"/>
    </source>
</evidence>
<feature type="transmembrane region" description="Helical" evidence="5">
    <location>
        <begin position="280"/>
        <end position="307"/>
    </location>
</feature>
<name>A0A939EMA5_9HYPH</name>
<dbReference type="InterPro" id="IPR011701">
    <property type="entry name" value="MFS"/>
</dbReference>
<dbReference type="RefSeq" id="WP_206939796.1">
    <property type="nucleotide sequence ID" value="NZ_JAFLNF010000003.1"/>
</dbReference>
<dbReference type="PANTHER" id="PTHR42718:SF39">
    <property type="entry name" value="ACTINORHODIN TRANSPORTER-RELATED"/>
    <property type="match status" value="1"/>
</dbReference>
<dbReference type="PROSITE" id="PS50850">
    <property type="entry name" value="MFS"/>
    <property type="match status" value="1"/>
</dbReference>
<feature type="transmembrane region" description="Helical" evidence="5">
    <location>
        <begin position="181"/>
        <end position="201"/>
    </location>
</feature>
<feature type="transmembrane region" description="Helical" evidence="5">
    <location>
        <begin position="237"/>
        <end position="259"/>
    </location>
</feature>
<comment type="caution">
    <text evidence="7">The sequence shown here is derived from an EMBL/GenBank/DDBJ whole genome shotgun (WGS) entry which is preliminary data.</text>
</comment>
<feature type="domain" description="Major facilitator superfamily (MFS) profile" evidence="6">
    <location>
        <begin position="22"/>
        <end position="483"/>
    </location>
</feature>
<evidence type="ECO:0000256" key="1">
    <source>
        <dbReference type="ARBA" id="ARBA00004141"/>
    </source>
</evidence>
<feature type="transmembrane region" description="Helical" evidence="5">
    <location>
        <begin position="20"/>
        <end position="40"/>
    </location>
</feature>
<proteinExistence type="predicted"/>
<feature type="transmembrane region" description="Helical" evidence="5">
    <location>
        <begin position="213"/>
        <end position="231"/>
    </location>
</feature>
<evidence type="ECO:0000313" key="7">
    <source>
        <dbReference type="EMBL" id="MBO0345325.1"/>
    </source>
</evidence>
<dbReference type="PRINTS" id="PR01036">
    <property type="entry name" value="TCRTETB"/>
</dbReference>
<organism evidence="7 8">
    <name type="scientific">Roseibium limicola</name>
    <dbReference type="NCBI Taxonomy" id="2816037"/>
    <lineage>
        <taxon>Bacteria</taxon>
        <taxon>Pseudomonadati</taxon>
        <taxon>Pseudomonadota</taxon>
        <taxon>Alphaproteobacteria</taxon>
        <taxon>Hyphomicrobiales</taxon>
        <taxon>Stappiaceae</taxon>
        <taxon>Roseibium</taxon>
    </lineage>
</organism>
<feature type="transmembrane region" description="Helical" evidence="5">
    <location>
        <begin position="418"/>
        <end position="441"/>
    </location>
</feature>
<dbReference type="AlphaFoldDB" id="A0A939EMA5"/>
<evidence type="ECO:0000256" key="5">
    <source>
        <dbReference type="SAM" id="Phobius"/>
    </source>
</evidence>
<keyword evidence="2 5" id="KW-0812">Transmembrane</keyword>
<feature type="transmembrane region" description="Helical" evidence="5">
    <location>
        <begin position="88"/>
        <end position="107"/>
    </location>
</feature>
<dbReference type="EMBL" id="JAFLNF010000003">
    <property type="protein sequence ID" value="MBO0345325.1"/>
    <property type="molecule type" value="Genomic_DNA"/>
</dbReference>
<evidence type="ECO:0000313" key="8">
    <source>
        <dbReference type="Proteomes" id="UP000664779"/>
    </source>
</evidence>
<feature type="transmembrane region" description="Helical" evidence="5">
    <location>
        <begin position="345"/>
        <end position="366"/>
    </location>
</feature>
<keyword evidence="8" id="KW-1185">Reference proteome</keyword>
<dbReference type="Proteomes" id="UP000664779">
    <property type="component" value="Unassembled WGS sequence"/>
</dbReference>
<evidence type="ECO:0000256" key="3">
    <source>
        <dbReference type="ARBA" id="ARBA00022989"/>
    </source>
</evidence>
<protein>
    <submittedName>
        <fullName evidence="7">MFS transporter</fullName>
    </submittedName>
</protein>
<accession>A0A939EMA5</accession>